<dbReference type="InterPro" id="IPR051165">
    <property type="entry name" value="Multifunctional_ANK_Repeat"/>
</dbReference>
<evidence type="ECO:0000256" key="4">
    <source>
        <dbReference type="SAM" id="MobiDB-lite"/>
    </source>
</evidence>
<dbReference type="Gene3D" id="1.10.260.100">
    <property type="match status" value="1"/>
</dbReference>
<keyword evidence="2 3" id="KW-0040">ANK repeat</keyword>
<dbReference type="PANTHER" id="PTHR24123:SF33">
    <property type="entry name" value="PROTEIN HOS4"/>
    <property type="match status" value="1"/>
</dbReference>
<keyword evidence="5" id="KW-0812">Transmembrane</keyword>
<evidence type="ECO:0000256" key="1">
    <source>
        <dbReference type="ARBA" id="ARBA00022737"/>
    </source>
</evidence>
<organism evidence="6">
    <name type="scientific">Prasinoderma coloniale</name>
    <dbReference type="NCBI Taxonomy" id="156133"/>
    <lineage>
        <taxon>Eukaryota</taxon>
        <taxon>Viridiplantae</taxon>
        <taxon>Prasinodermophyta</taxon>
        <taxon>Prasinodermophyceae</taxon>
        <taxon>Prasinodermales</taxon>
        <taxon>Prasinodermaceae</taxon>
        <taxon>Prasinoderma</taxon>
    </lineage>
</organism>
<dbReference type="EMBL" id="HBDZ01005419">
    <property type="protein sequence ID" value="CAD8235467.1"/>
    <property type="molecule type" value="Transcribed_RNA"/>
</dbReference>
<dbReference type="Pfam" id="PF12796">
    <property type="entry name" value="Ank_2"/>
    <property type="match status" value="3"/>
</dbReference>
<feature type="repeat" description="ANK" evidence="3">
    <location>
        <begin position="118"/>
        <end position="150"/>
    </location>
</feature>
<evidence type="ECO:0000256" key="5">
    <source>
        <dbReference type="SAM" id="Phobius"/>
    </source>
</evidence>
<evidence type="ECO:0000313" key="6">
    <source>
        <dbReference type="EMBL" id="CAD8235467.1"/>
    </source>
</evidence>
<keyword evidence="5" id="KW-1133">Transmembrane helix</keyword>
<sequence length="603" mass="63478">MAAPPAYQAAADQAKDQDAANQRLLHLCLLGDVPAVARMIAAGCDPAAKDDNANTTLHIAASKGHVEVIKFLTSRGLELDVDNKAGRTPLHLAALYDHAPAVALLASKGAWMESTDCGDETPLLLAARQATAQTVRALCEAGANANAVSRAGMTPLAEAALRDDEKMMEALCDAKARVQGTRVGGASLLHFAAACGGVRACRLLRARGLELEDTDNDDRATPLHAAARAGRGGAVQALLDAGADPNAEDIDGHTALDHLPQRAFDAEPDAETADEAEIFRAREARAAAVALRKRKAVHGSGESERAERDAARADEKAAKAAEAKGDKDAADEAKWQKELALVLEAFRSDDEFQADFQRPHVRTAIEAVRADYREVAHHQNDPVVMRTLNKMRKLQEFCRLRGRKVSMHQLLREGDALEPAVATPAPGQMPAGVGASPPAGQEKERHEQLEAPTAEGAAASPESNVERDSGGAEKARAAGGGGGGGDGAEEGVAAKPKSVPVREQTGIMAEMKRIGIDLAYVCVRQFVMATVVVAVAVAFGLIDTPPLFRKILGVLPDPAIEEEKEGLREQAALGGERESVPPPPPPNGELGEWESGVDGSLDL</sequence>
<feature type="compositionally biased region" description="Basic and acidic residues" evidence="4">
    <location>
        <begin position="301"/>
        <end position="330"/>
    </location>
</feature>
<feature type="region of interest" description="Disordered" evidence="4">
    <location>
        <begin position="294"/>
        <end position="330"/>
    </location>
</feature>
<keyword evidence="1" id="KW-0677">Repeat</keyword>
<feature type="transmembrane region" description="Helical" evidence="5">
    <location>
        <begin position="518"/>
        <end position="542"/>
    </location>
</feature>
<dbReference type="InterPro" id="IPR002110">
    <property type="entry name" value="Ankyrin_rpt"/>
</dbReference>
<protein>
    <recommendedName>
        <fullName evidence="7">PGG domain-containing protein</fullName>
    </recommendedName>
</protein>
<dbReference type="PRINTS" id="PR01415">
    <property type="entry name" value="ANKYRIN"/>
</dbReference>
<dbReference type="AlphaFoldDB" id="A0A7R9XYS8"/>
<reference evidence="6" key="1">
    <citation type="submission" date="2021-01" db="EMBL/GenBank/DDBJ databases">
        <authorList>
            <person name="Corre E."/>
            <person name="Pelletier E."/>
            <person name="Niang G."/>
            <person name="Scheremetjew M."/>
            <person name="Finn R."/>
            <person name="Kale V."/>
            <person name="Holt S."/>
            <person name="Cochrane G."/>
            <person name="Meng A."/>
            <person name="Brown T."/>
            <person name="Cohen L."/>
        </authorList>
    </citation>
    <scope>NUCLEOTIDE SEQUENCE</scope>
    <source>
        <strain evidence="6">CCMP1413</strain>
    </source>
</reference>
<proteinExistence type="predicted"/>
<accession>A0A7R9XYS8</accession>
<evidence type="ECO:0000256" key="2">
    <source>
        <dbReference type="ARBA" id="ARBA00023043"/>
    </source>
</evidence>
<feature type="compositionally biased region" description="Basic and acidic residues" evidence="4">
    <location>
        <begin position="464"/>
        <end position="476"/>
    </location>
</feature>
<gene>
    <name evidence="6" type="ORF">PCOL08062_LOCUS4145</name>
</gene>
<dbReference type="PROSITE" id="PS50088">
    <property type="entry name" value="ANK_REPEAT"/>
    <property type="match status" value="4"/>
</dbReference>
<feature type="region of interest" description="Disordered" evidence="4">
    <location>
        <begin position="420"/>
        <end position="499"/>
    </location>
</feature>
<feature type="repeat" description="ANK" evidence="3">
    <location>
        <begin position="52"/>
        <end position="84"/>
    </location>
</feature>
<feature type="region of interest" description="Disordered" evidence="4">
    <location>
        <begin position="563"/>
        <end position="603"/>
    </location>
</feature>
<evidence type="ECO:0008006" key="7">
    <source>
        <dbReference type="Google" id="ProtNLM"/>
    </source>
</evidence>
<dbReference type="PANTHER" id="PTHR24123">
    <property type="entry name" value="ANKYRIN REPEAT-CONTAINING"/>
    <property type="match status" value="1"/>
</dbReference>
<dbReference type="InterPro" id="IPR036770">
    <property type="entry name" value="Ankyrin_rpt-contain_sf"/>
</dbReference>
<dbReference type="PROSITE" id="PS50297">
    <property type="entry name" value="ANK_REP_REGION"/>
    <property type="match status" value="3"/>
</dbReference>
<dbReference type="SUPFAM" id="SSF48403">
    <property type="entry name" value="Ankyrin repeat"/>
    <property type="match status" value="1"/>
</dbReference>
<evidence type="ECO:0000256" key="3">
    <source>
        <dbReference type="PROSITE-ProRule" id="PRU00023"/>
    </source>
</evidence>
<keyword evidence="5" id="KW-0472">Membrane</keyword>
<feature type="repeat" description="ANK" evidence="3">
    <location>
        <begin position="218"/>
        <end position="250"/>
    </location>
</feature>
<dbReference type="SMART" id="SM00248">
    <property type="entry name" value="ANK"/>
    <property type="match status" value="6"/>
</dbReference>
<name>A0A7R9XYS8_9VIRI</name>
<dbReference type="Gene3D" id="1.25.40.20">
    <property type="entry name" value="Ankyrin repeat-containing domain"/>
    <property type="match status" value="3"/>
</dbReference>
<feature type="repeat" description="ANK" evidence="3">
    <location>
        <begin position="85"/>
        <end position="117"/>
    </location>
</feature>